<proteinExistence type="inferred from homology"/>
<dbReference type="STRING" id="225345.CLCHR_48400"/>
<dbReference type="PRINTS" id="PR00080">
    <property type="entry name" value="SDRFAMILY"/>
</dbReference>
<dbReference type="InterPro" id="IPR002347">
    <property type="entry name" value="SDR_fam"/>
</dbReference>
<dbReference type="PRINTS" id="PR00081">
    <property type="entry name" value="GDHRDH"/>
</dbReference>
<sequence>MGLPGVLVMHSLTKKDMNFKNKVCIITGGALGIGRCLTREFASSGAKVIFIDNNKEAGEENLEYIKAKGGDATFYLGDISEETTLYNFSDNVIKKFGKIDYIINNACISRKGILSKCSYEDFNYVLKVGVTAPYMLAQLFMNNFNDKGSIVNICSTRAYMSQADTESYTAAKGGILALTHGLSVSLSDKVRVNSISPGWIDTGAYYDENYVPDYSESDTLQHPSGRVGDPKDIARVAMFLCHEDNGFINGENITIDGGMTKHMIYNADNGWTYDSSWRNN</sequence>
<dbReference type="SUPFAM" id="SSF51735">
    <property type="entry name" value="NAD(P)-binding Rossmann-fold domains"/>
    <property type="match status" value="1"/>
</dbReference>
<keyword evidence="2 3" id="KW-0560">Oxidoreductase</keyword>
<dbReference type="InterPro" id="IPR020904">
    <property type="entry name" value="Sc_DH/Rdtase_CS"/>
</dbReference>
<comment type="similarity">
    <text evidence="1">Belongs to the short-chain dehydrogenases/reductases (SDR) family.</text>
</comment>
<accession>A0A1V4I3K8</accession>
<dbReference type="PANTHER" id="PTHR43639">
    <property type="entry name" value="OXIDOREDUCTASE, SHORT-CHAIN DEHYDROGENASE/REDUCTASE FAMILY (AFU_ORTHOLOGUE AFUA_5G02870)"/>
    <property type="match status" value="1"/>
</dbReference>
<dbReference type="Pfam" id="PF13561">
    <property type="entry name" value="adh_short_C2"/>
    <property type="match status" value="1"/>
</dbReference>
<dbReference type="Gene3D" id="3.40.50.720">
    <property type="entry name" value="NAD(P)-binding Rossmann-like Domain"/>
    <property type="match status" value="1"/>
</dbReference>
<gene>
    <name evidence="3" type="ORF">CLCHR_48400</name>
</gene>
<evidence type="ECO:0000256" key="2">
    <source>
        <dbReference type="ARBA" id="ARBA00023002"/>
    </source>
</evidence>
<dbReference type="GO" id="GO:0047936">
    <property type="term" value="F:glucose 1-dehydrogenase [NAD(P)+] activity"/>
    <property type="evidence" value="ECO:0007669"/>
    <property type="project" value="UniProtKB-EC"/>
</dbReference>
<dbReference type="FunFam" id="3.40.50.720:FF:000084">
    <property type="entry name" value="Short-chain dehydrogenase reductase"/>
    <property type="match status" value="1"/>
</dbReference>
<comment type="caution">
    <text evidence="3">The sequence shown here is derived from an EMBL/GenBank/DDBJ whole genome shotgun (WGS) entry which is preliminary data.</text>
</comment>
<dbReference type="InterPro" id="IPR036291">
    <property type="entry name" value="NAD(P)-bd_dom_sf"/>
</dbReference>
<evidence type="ECO:0000256" key="1">
    <source>
        <dbReference type="ARBA" id="ARBA00006484"/>
    </source>
</evidence>
<dbReference type="PROSITE" id="PS00061">
    <property type="entry name" value="ADH_SHORT"/>
    <property type="match status" value="1"/>
</dbReference>
<dbReference type="Proteomes" id="UP000191056">
    <property type="component" value="Unassembled WGS sequence"/>
</dbReference>
<dbReference type="EMBL" id="MZGT01000158">
    <property type="protein sequence ID" value="OPJ54571.1"/>
    <property type="molecule type" value="Genomic_DNA"/>
</dbReference>
<dbReference type="PANTHER" id="PTHR43639:SF1">
    <property type="entry name" value="SHORT-CHAIN DEHYDROGENASE_REDUCTASE FAMILY PROTEIN"/>
    <property type="match status" value="1"/>
</dbReference>
<evidence type="ECO:0000313" key="3">
    <source>
        <dbReference type="EMBL" id="OPJ54571.1"/>
    </source>
</evidence>
<keyword evidence="4" id="KW-1185">Reference proteome</keyword>
<protein>
    <submittedName>
        <fullName evidence="3">Glucose 1-dehydrogenase</fullName>
        <ecNumber evidence="3">1.1.1.47</ecNumber>
    </submittedName>
</protein>
<dbReference type="EC" id="1.1.1.47" evidence="3"/>
<name>A0A1V4I3K8_9CLOT</name>
<dbReference type="AlphaFoldDB" id="A0A1V4I3K8"/>
<reference evidence="3 4" key="1">
    <citation type="submission" date="2017-03" db="EMBL/GenBank/DDBJ databases">
        <title>Genome sequence of Clostridium chromiireducens DSM 23318.</title>
        <authorList>
            <person name="Poehlein A."/>
            <person name="Daniel R."/>
        </authorList>
    </citation>
    <scope>NUCLEOTIDE SEQUENCE [LARGE SCALE GENOMIC DNA]</scope>
    <source>
        <strain evidence="3 4">DSM 23318</strain>
    </source>
</reference>
<dbReference type="GO" id="GO:0008206">
    <property type="term" value="P:bile acid metabolic process"/>
    <property type="evidence" value="ECO:0007669"/>
    <property type="project" value="UniProtKB-ARBA"/>
</dbReference>
<evidence type="ECO:0000313" key="4">
    <source>
        <dbReference type="Proteomes" id="UP000191056"/>
    </source>
</evidence>
<organism evidence="3 4">
    <name type="scientific">Clostridium chromiireducens</name>
    <dbReference type="NCBI Taxonomy" id="225345"/>
    <lineage>
        <taxon>Bacteria</taxon>
        <taxon>Bacillati</taxon>
        <taxon>Bacillota</taxon>
        <taxon>Clostridia</taxon>
        <taxon>Eubacteriales</taxon>
        <taxon>Clostridiaceae</taxon>
        <taxon>Clostridium</taxon>
    </lineage>
</organism>